<gene>
    <name evidence="4" type="ORF">CCAM_LOCUS19466</name>
</gene>
<organism evidence="4 5">
    <name type="scientific">Cuscuta campestris</name>
    <dbReference type="NCBI Taxonomy" id="132261"/>
    <lineage>
        <taxon>Eukaryota</taxon>
        <taxon>Viridiplantae</taxon>
        <taxon>Streptophyta</taxon>
        <taxon>Embryophyta</taxon>
        <taxon>Tracheophyta</taxon>
        <taxon>Spermatophyta</taxon>
        <taxon>Magnoliopsida</taxon>
        <taxon>eudicotyledons</taxon>
        <taxon>Gunneridae</taxon>
        <taxon>Pentapetalae</taxon>
        <taxon>asterids</taxon>
        <taxon>lamiids</taxon>
        <taxon>Solanales</taxon>
        <taxon>Convolvulaceae</taxon>
        <taxon>Cuscuteae</taxon>
        <taxon>Cuscuta</taxon>
        <taxon>Cuscuta subgen. Grammica</taxon>
        <taxon>Cuscuta sect. Cleistogrammica</taxon>
    </lineage>
</organism>
<reference evidence="4 5" key="1">
    <citation type="submission" date="2018-04" db="EMBL/GenBank/DDBJ databases">
        <authorList>
            <person name="Vogel A."/>
        </authorList>
    </citation>
    <scope>NUCLEOTIDE SEQUENCE [LARGE SCALE GENOMIC DNA]</scope>
</reference>
<evidence type="ECO:0000313" key="4">
    <source>
        <dbReference type="EMBL" id="VFQ77690.1"/>
    </source>
</evidence>
<feature type="compositionally biased region" description="Acidic residues" evidence="1">
    <location>
        <begin position="658"/>
        <end position="674"/>
    </location>
</feature>
<sequence>MENNNTNNLALRSILDKDKLNGTNFVNWQRNLSIVLRMDEKEYVLEKPIPHAPPANAPKAIKDAYEKHVKDDNQVSCVMLATMITKLQKQHEDMKAHEMIVPCGSYTRGNPGLNKELATDLILQSLPRLYKGFVMNYMMHGLDKPLPKLLKMLQTTEENLTKSKGASVLMVQGGKGKQKKGIKGLKQSRRLARGEIELRVGNGAPVAALAIGTYSLVFPSGLMRNQRLLDAKSDKCFFVGYPKETRGYSFYHPIDKKIFVARNGVFLEKEFLSNATSGRKIELEEIRDDKETTAPVQEHELEEQTIVPQNAQDTQEPRRSNRLHTKPERYGFILTFEGDIMLIDQDEPETYLVAISSPEAKEWRQAMQSEMDSMYTNQTRSSLDSACLNRNEKVCLQGTSLSKTQGASTPDEVERMRNVPYVSAIGSIMYAMVCRRPDVAFALSVTSRYKSNTGESHWTAVKNILKYIRRTKDAFLSSAIRSLVGMATEKRAATEKEGADTNFTPLTSTDETGVQQLFLKRCKKKVLKSQDSTPRRRSGRLMNVMFRTKTKLHGGPEQIDLVGDESAQTGKSIEGEGISEDEDKEMGEVQLNARVDVVRNRASPTEKLTDGEEENSDDEVANDDDGEERDEDEADIDGEEGSDDDGSESDGAQSSGDQESEEYEWDDNENDDDTSGGQGEDSRVRGGSVKGKTPRADCMSVERSSRRTIKTMEKGKERLQRAEVERIGFRSVLRLDIWELPSRLGLWVVSNYDARSSCLKLPDSTKMHITAKDVNTVLGWPVGGERVQNNKRNKGKSLLNEWRLKFDTTGIKITPNDVVEKMLECTEGGEWFVRHFVTLIVSVLVDSTSHGYVNALVMDNLRDVGRVPRLDWCQYVLDKLIENKLKWEKNKKQLFSGPLLFILVFYVDRVSDFSRTVPRTYPAVLAWSGKELRKRENSEVIEGGFGLRHDDGRMSREARIELNGDINEREQDAARDRDETEQENLVVEDSEEVLVRKIADKSKILASTTIDLLNMIQHAPKSMETNLMFRKMRNVCHKVIGINVAKKANIEQDVENNERDMSEDSDFWSSPDLWAAVDEAEKAAEVRKKYEEFINDVPSFCLGMTQALEEDVESNRENAKSSEGNEVNDVNQVVTPANRTPIDPQHTPNMDVTALEFGSVGSVRGEEMHHNKDMEQNETVIGVEGDEVCHDLGVNLQPGFFAKTINCMFMSEREVEKDVDAYKVVSDALDYGWSLTNPCDADMIIFPVMQHRWCYCVCVNLKVNRVDILDSSSAGVAKIDKYDEMPNVVRIMVVKYFENKGMDGRVEKVKAQQPKRLQLPWRDSTAVFDYGVITMRHMETYTRHTLKRWDCGLKKGDGKAVNALRTNYCAAIVESDVNGVSGVVVWRYVVCNREGHKHFASTCNKPTHDDGDLPKAKQKRRISNRVDCKVRVAFRLTGGVGYSISSFIASHNHLMMSLQSRPFLKINRNLEIGHKKFMLNCAKANIGPMKSYRLFKESVGGFNNVGADAQMLIDKLFRKKQTCSAFHFDYDVDESDQLTRVFWCDPIAKKNYEMFGDVISFDATFNTNRYKMVFTPFTGVDNHRRCVTFAVGLLRREDVPSYRWLFNHFLDAMGHAPQCIITDQDASMTIAIPEVFPNTVHRLSMWHITNKIMSKVDNELAKDQDFLTRLNSVIWSHYLEPEDWEKQWHEVLVDYELDSDSWFCNLFAIRKSWIPAYFRDLFMIGLLRTTSRSESENSFFGDFKNTFFTLVEFYMQFESAMDSQRHKTADLDADSEACALVYKTPLAIEKHAASIYTLSIFYEVQTEICASCFSCGVLQRIGLLCRHIFLVFKGLRIKLIPERYITNRWCEIPLLKPLIDVSGLDFILESSVDEDKLMLNRLWMQVLENLTSLKITVVFPLHQ</sequence>
<keyword evidence="5" id="KW-1185">Reference proteome</keyword>
<dbReference type="Proteomes" id="UP000595140">
    <property type="component" value="Unassembled WGS sequence"/>
</dbReference>
<dbReference type="InterPro" id="IPR018289">
    <property type="entry name" value="MULE_transposase_dom"/>
</dbReference>
<feature type="compositionally biased region" description="Acidic residues" evidence="1">
    <location>
        <begin position="611"/>
        <end position="648"/>
    </location>
</feature>
<evidence type="ECO:0000256" key="1">
    <source>
        <dbReference type="SAM" id="MobiDB-lite"/>
    </source>
</evidence>
<dbReference type="OrthoDB" id="413361at2759"/>
<feature type="region of interest" description="Disordered" evidence="1">
    <location>
        <begin position="549"/>
        <end position="705"/>
    </location>
</feature>
<evidence type="ECO:0000259" key="3">
    <source>
        <dbReference type="Pfam" id="PF25597"/>
    </source>
</evidence>
<feature type="domain" description="Retroviral polymerase SH3-like" evidence="3">
    <location>
        <begin position="226"/>
        <end position="272"/>
    </location>
</feature>
<evidence type="ECO:0000259" key="2">
    <source>
        <dbReference type="Pfam" id="PF10551"/>
    </source>
</evidence>
<dbReference type="PANTHER" id="PTHR47718">
    <property type="entry name" value="OS01G0519700 PROTEIN"/>
    <property type="match status" value="1"/>
</dbReference>
<feature type="domain" description="MULE transposase" evidence="2">
    <location>
        <begin position="1558"/>
        <end position="1650"/>
    </location>
</feature>
<dbReference type="Gene3D" id="3.40.395.10">
    <property type="entry name" value="Adenoviral Proteinase, Chain A"/>
    <property type="match status" value="1"/>
</dbReference>
<dbReference type="EMBL" id="OOIL02001690">
    <property type="protein sequence ID" value="VFQ77690.1"/>
    <property type="molecule type" value="Genomic_DNA"/>
</dbReference>
<evidence type="ECO:0000313" key="5">
    <source>
        <dbReference type="Proteomes" id="UP000595140"/>
    </source>
</evidence>
<dbReference type="PANTHER" id="PTHR47718:SF18">
    <property type="entry name" value="PROTEIN FAR1-RELATED SEQUENCE 5-LIKE"/>
    <property type="match status" value="1"/>
</dbReference>
<dbReference type="Pfam" id="PF10551">
    <property type="entry name" value="MULE"/>
    <property type="match status" value="1"/>
</dbReference>
<protein>
    <submittedName>
        <fullName evidence="4">Uncharacterized protein</fullName>
    </submittedName>
</protein>
<name>A0A484LMP4_9ASTE</name>
<proteinExistence type="predicted"/>
<dbReference type="InterPro" id="IPR057670">
    <property type="entry name" value="SH3_retrovirus"/>
</dbReference>
<dbReference type="Pfam" id="PF25597">
    <property type="entry name" value="SH3_retrovirus"/>
    <property type="match status" value="1"/>
</dbReference>
<accession>A0A484LMP4</accession>